<dbReference type="RefSeq" id="WP_191593924.1">
    <property type="nucleotide sequence ID" value="NZ_JACYFC010000002.1"/>
</dbReference>
<comment type="caution">
    <text evidence="5">The sequence shown here is derived from an EMBL/GenBank/DDBJ whole genome shotgun (WGS) entry which is preliminary data.</text>
</comment>
<keyword evidence="3" id="KW-1133">Transmembrane helix</keyword>
<dbReference type="InterPro" id="IPR050956">
    <property type="entry name" value="2C_system_His_kinase"/>
</dbReference>
<proteinExistence type="predicted"/>
<feature type="domain" description="Histidine kinase" evidence="4">
    <location>
        <begin position="241"/>
        <end position="472"/>
    </location>
</feature>
<accession>A0ABR8NYD9</accession>
<keyword evidence="6" id="KW-1185">Reference proteome</keyword>
<keyword evidence="2" id="KW-0175">Coiled coil</keyword>
<feature type="transmembrane region" description="Helical" evidence="3">
    <location>
        <begin position="191"/>
        <end position="211"/>
    </location>
</feature>
<dbReference type="PANTHER" id="PTHR43719">
    <property type="entry name" value="TWO-COMPONENT HISTIDINE KINASE"/>
    <property type="match status" value="1"/>
</dbReference>
<evidence type="ECO:0000313" key="6">
    <source>
        <dbReference type="Proteomes" id="UP000604161"/>
    </source>
</evidence>
<evidence type="ECO:0000256" key="3">
    <source>
        <dbReference type="SAM" id="Phobius"/>
    </source>
</evidence>
<feature type="transmembrane region" description="Helical" evidence="3">
    <location>
        <begin position="16"/>
        <end position="39"/>
    </location>
</feature>
<organism evidence="5 6">
    <name type="scientific">Marinomonas colpomeniae</name>
    <dbReference type="NCBI Taxonomy" id="2774408"/>
    <lineage>
        <taxon>Bacteria</taxon>
        <taxon>Pseudomonadati</taxon>
        <taxon>Pseudomonadota</taxon>
        <taxon>Gammaproteobacteria</taxon>
        <taxon>Oceanospirillales</taxon>
        <taxon>Oceanospirillaceae</taxon>
        <taxon>Marinomonas</taxon>
    </lineage>
</organism>
<evidence type="ECO:0000256" key="1">
    <source>
        <dbReference type="ARBA" id="ARBA00022553"/>
    </source>
</evidence>
<name>A0ABR8NYD9_9GAMM</name>
<dbReference type="SUPFAM" id="SSF55874">
    <property type="entry name" value="ATPase domain of HSP90 chaperone/DNA topoisomerase II/histidine kinase"/>
    <property type="match status" value="1"/>
</dbReference>
<gene>
    <name evidence="5" type="ORF">IF202_05665</name>
</gene>
<dbReference type="InterPro" id="IPR036890">
    <property type="entry name" value="HATPase_C_sf"/>
</dbReference>
<protein>
    <submittedName>
        <fullName evidence="5">Sensor histidine kinase</fullName>
    </submittedName>
</protein>
<keyword evidence="5" id="KW-0418">Kinase</keyword>
<keyword evidence="5" id="KW-0808">Transferase</keyword>
<dbReference type="PROSITE" id="PS50109">
    <property type="entry name" value="HIS_KIN"/>
    <property type="match status" value="1"/>
</dbReference>
<dbReference type="PANTHER" id="PTHR43719:SF28">
    <property type="entry name" value="PEROXIDE STRESS-ACTIVATED HISTIDINE KINASE MAK1-RELATED"/>
    <property type="match status" value="1"/>
</dbReference>
<keyword evidence="3" id="KW-0472">Membrane</keyword>
<evidence type="ECO:0000313" key="5">
    <source>
        <dbReference type="EMBL" id="MBD5770529.1"/>
    </source>
</evidence>
<evidence type="ECO:0000259" key="4">
    <source>
        <dbReference type="PROSITE" id="PS50109"/>
    </source>
</evidence>
<dbReference type="Gene3D" id="3.30.565.10">
    <property type="entry name" value="Histidine kinase-like ATPase, C-terminal domain"/>
    <property type="match status" value="1"/>
</dbReference>
<dbReference type="SMART" id="SM00387">
    <property type="entry name" value="HATPase_c"/>
    <property type="match status" value="1"/>
</dbReference>
<reference evidence="5 6" key="1">
    <citation type="submission" date="2020-09" db="EMBL/GenBank/DDBJ databases">
        <title>Marinomonas sp. nov., isolated from the cysticercosis algae of Qingdao, China.</title>
        <authorList>
            <person name="Sun X."/>
        </authorList>
    </citation>
    <scope>NUCLEOTIDE SEQUENCE [LARGE SCALE GENOMIC DNA]</scope>
    <source>
        <strain evidence="5 6">SM2066</strain>
    </source>
</reference>
<feature type="coiled-coil region" evidence="2">
    <location>
        <begin position="146"/>
        <end position="192"/>
    </location>
</feature>
<keyword evidence="3" id="KW-0812">Transmembrane</keyword>
<dbReference type="Pfam" id="PF02518">
    <property type="entry name" value="HATPase_c"/>
    <property type="match status" value="1"/>
</dbReference>
<keyword evidence="1" id="KW-0597">Phosphoprotein</keyword>
<dbReference type="GO" id="GO:0016301">
    <property type="term" value="F:kinase activity"/>
    <property type="evidence" value="ECO:0007669"/>
    <property type="project" value="UniProtKB-KW"/>
</dbReference>
<evidence type="ECO:0000256" key="2">
    <source>
        <dbReference type="SAM" id="Coils"/>
    </source>
</evidence>
<dbReference type="InterPro" id="IPR005467">
    <property type="entry name" value="His_kinase_dom"/>
</dbReference>
<dbReference type="Proteomes" id="UP000604161">
    <property type="component" value="Unassembled WGS sequence"/>
</dbReference>
<dbReference type="EMBL" id="JACYFC010000002">
    <property type="protein sequence ID" value="MBD5770529.1"/>
    <property type="molecule type" value="Genomic_DNA"/>
</dbReference>
<dbReference type="InterPro" id="IPR003594">
    <property type="entry name" value="HATPase_dom"/>
</dbReference>
<sequence>MPLFGKNAWRSKLKKWILYGFITLIIAIAVAVSGIITYTNDSAKDNNRRVLENSLWNALQLQIQSYRFLNYLIELEDSDYPLNGNALFEYDLLMSRVDLLTESRVGSLIRSFEEGRIVKLMNIANGELELLSFNVSQLENGDTSYLPNLISRIQRIEKQINELMTLINKGNIEYKNNQNQKLKNNLNAIELLSITLLTCLLLLCFFTVKILSELKVAINDNEKIKGIIQTNNEDKANILSFIHQEVRYPINAILSIAKSLKNSKAIHSPMMLSKNIEESGLQLLQTIEMFSDLALIEANKLTLSSTTEHLQNNIEACISILEPQMSRKGLQSIVYIDPTLSTYVSFDFIRVKEIITALLQNAIIHSPTGSISVQIRSSLLSAPLVPPPINTQEVKMLQIAIKDTGLGMSNQSQQKLRINPSLLIKPEEPILSKVDLNLALCHKLIHLMKGEMHFSCIPQKGCEFWLDIPFHVTSNNNEAKLNTSIVVENKRKALLIETDKHLAQVIELQLAALNIEALCLEEVNIYENKHYDLIILGNMTWFEHYGHEAIQQWSDRGFPILSYYPQVIKEAQRPITPLYFPLIQSQLEKIICDLFSTQESTQDKET</sequence>